<gene>
    <name evidence="2" type="ORF">AK812_SmicGene33302</name>
</gene>
<feature type="region of interest" description="Disordered" evidence="1">
    <location>
        <begin position="58"/>
        <end position="104"/>
    </location>
</feature>
<dbReference type="OrthoDB" id="447144at2759"/>
<organism evidence="2 3">
    <name type="scientific">Symbiodinium microadriaticum</name>
    <name type="common">Dinoflagellate</name>
    <name type="synonym">Zooxanthella microadriatica</name>
    <dbReference type="NCBI Taxonomy" id="2951"/>
    <lineage>
        <taxon>Eukaryota</taxon>
        <taxon>Sar</taxon>
        <taxon>Alveolata</taxon>
        <taxon>Dinophyceae</taxon>
        <taxon>Suessiales</taxon>
        <taxon>Symbiodiniaceae</taxon>
        <taxon>Symbiodinium</taxon>
    </lineage>
</organism>
<evidence type="ECO:0000313" key="2">
    <source>
        <dbReference type="EMBL" id="OLP85657.1"/>
    </source>
</evidence>
<feature type="compositionally biased region" description="Basic residues" evidence="1">
    <location>
        <begin position="62"/>
        <end position="80"/>
    </location>
</feature>
<evidence type="ECO:0000313" key="3">
    <source>
        <dbReference type="Proteomes" id="UP000186817"/>
    </source>
</evidence>
<dbReference type="AlphaFoldDB" id="A0A1Q9CRY7"/>
<dbReference type="Proteomes" id="UP000186817">
    <property type="component" value="Unassembled WGS sequence"/>
</dbReference>
<feature type="compositionally biased region" description="Acidic residues" evidence="1">
    <location>
        <begin position="142"/>
        <end position="153"/>
    </location>
</feature>
<proteinExistence type="predicted"/>
<comment type="caution">
    <text evidence="2">The sequence shown here is derived from an EMBL/GenBank/DDBJ whole genome shotgun (WGS) entry which is preliminary data.</text>
</comment>
<reference evidence="2 3" key="1">
    <citation type="submission" date="2016-02" db="EMBL/GenBank/DDBJ databases">
        <title>Genome analysis of coral dinoflagellate symbionts highlights evolutionary adaptations to a symbiotic lifestyle.</title>
        <authorList>
            <person name="Aranda M."/>
            <person name="Li Y."/>
            <person name="Liew Y.J."/>
            <person name="Baumgarten S."/>
            <person name="Simakov O."/>
            <person name="Wilson M."/>
            <person name="Piel J."/>
            <person name="Ashoor H."/>
            <person name="Bougouffa S."/>
            <person name="Bajic V.B."/>
            <person name="Ryu T."/>
            <person name="Ravasi T."/>
            <person name="Bayer T."/>
            <person name="Micklem G."/>
            <person name="Kim H."/>
            <person name="Bhak J."/>
            <person name="Lajeunesse T.C."/>
            <person name="Voolstra C.R."/>
        </authorList>
    </citation>
    <scope>NUCLEOTIDE SEQUENCE [LARGE SCALE GENOMIC DNA]</scope>
    <source>
        <strain evidence="2 3">CCMP2467</strain>
    </source>
</reference>
<keyword evidence="3" id="KW-1185">Reference proteome</keyword>
<evidence type="ECO:0000256" key="1">
    <source>
        <dbReference type="SAM" id="MobiDB-lite"/>
    </source>
</evidence>
<feature type="compositionally biased region" description="Basic and acidic residues" evidence="1">
    <location>
        <begin position="236"/>
        <end position="257"/>
    </location>
</feature>
<sequence>MPGMCGMDERNASNIRRPQLCLLVIPRQGIPAMVHRLLLAVVAVEAVRDSDMQLESSEGHWKMHHRAHHHHHHHLHHHKHPDQEAQLETADAQKGAELSQSAFSQTATSAYGHAEPFPVGSLLSARTHHQHRDHHQKADAATTDESDTEACQEEVDIHQPQHLLEALRRCLEARKELSVKTQELLKEEKEGGKVYATEVTGIMDLIKKVQDADRMDGPWNEDHKQVLQQLLEQTGEAEKEAEAVWQEHHDSDAHAHSEPVSGDSGDAHSDS</sequence>
<feature type="compositionally biased region" description="Basic residues" evidence="1">
    <location>
        <begin position="126"/>
        <end position="135"/>
    </location>
</feature>
<feature type="region of interest" description="Disordered" evidence="1">
    <location>
        <begin position="126"/>
        <end position="153"/>
    </location>
</feature>
<protein>
    <submittedName>
        <fullName evidence="2">Uncharacterized protein</fullName>
    </submittedName>
</protein>
<name>A0A1Q9CRY7_SYMMI</name>
<accession>A0A1Q9CRY7</accession>
<feature type="region of interest" description="Disordered" evidence="1">
    <location>
        <begin position="231"/>
        <end position="271"/>
    </location>
</feature>
<dbReference type="EMBL" id="LSRX01000963">
    <property type="protein sequence ID" value="OLP85657.1"/>
    <property type="molecule type" value="Genomic_DNA"/>
</dbReference>